<organism evidence="2 3">
    <name type="scientific">Pseudoalteromonas obscura</name>
    <dbReference type="NCBI Taxonomy" id="3048491"/>
    <lineage>
        <taxon>Bacteria</taxon>
        <taxon>Pseudomonadati</taxon>
        <taxon>Pseudomonadota</taxon>
        <taxon>Gammaproteobacteria</taxon>
        <taxon>Alteromonadales</taxon>
        <taxon>Pseudoalteromonadaceae</taxon>
        <taxon>Pseudoalteromonas</taxon>
    </lineage>
</organism>
<keyword evidence="1" id="KW-1133">Transmembrane helix</keyword>
<name>A0ABT7EJ07_9GAMM</name>
<keyword evidence="3" id="KW-1185">Reference proteome</keyword>
<keyword evidence="1" id="KW-0812">Transmembrane</keyword>
<gene>
    <name evidence="2" type="ORF">QNM18_08240</name>
</gene>
<evidence type="ECO:0000256" key="1">
    <source>
        <dbReference type="SAM" id="Phobius"/>
    </source>
</evidence>
<keyword evidence="1" id="KW-0472">Membrane</keyword>
<proteinExistence type="predicted"/>
<protein>
    <submittedName>
        <fullName evidence="2">Uncharacterized protein</fullName>
    </submittedName>
</protein>
<comment type="caution">
    <text evidence="2">The sequence shown here is derived from an EMBL/GenBank/DDBJ whole genome shotgun (WGS) entry which is preliminary data.</text>
</comment>
<feature type="transmembrane region" description="Helical" evidence="1">
    <location>
        <begin position="24"/>
        <end position="42"/>
    </location>
</feature>
<reference evidence="2 3" key="1">
    <citation type="submission" date="2023-05" db="EMBL/GenBank/DDBJ databases">
        <title>Pseudoalteromonas ardens sp. nov., Pseudoalteromonas obscura sp. nov., and Pseudoalteromonas umbrosa sp. nov., isolated from the coral Montipora capitata.</title>
        <authorList>
            <person name="Thomas E.M."/>
            <person name="Smith E.M."/>
            <person name="Papke E."/>
            <person name="Shlafstein M.D."/>
            <person name="Oline D.K."/>
            <person name="Videau P."/>
            <person name="Saw J.H."/>
            <person name="Strangman W.K."/>
            <person name="Ushijima B."/>
        </authorList>
    </citation>
    <scope>NUCLEOTIDE SEQUENCE [LARGE SCALE GENOMIC DNA]</scope>
    <source>
        <strain evidence="2 3">P94</strain>
    </source>
</reference>
<feature type="transmembrane region" description="Helical" evidence="1">
    <location>
        <begin position="54"/>
        <end position="76"/>
    </location>
</feature>
<sequence length="211" mass="23500">MLVMLSALFPLPHSEVTRSEMWDILSVAALMVMTNVLGLQWFKREERVNHGGFILWSSIIMGLGILLLMLTSYSLVNGQGSNVALLALLSPPVIVVIIMSFKRYFDEGYSYQIAKDIGKVRPGTWYFSHTTAYAPQEQPTKVSNNRWLPKLSSGLIIMAAVAGGFVTDNSLDAYLLYCANIIIAAAFTWLSFWGCWMDLIHVTRAKLSSAL</sequence>
<dbReference type="Proteomes" id="UP001231915">
    <property type="component" value="Unassembled WGS sequence"/>
</dbReference>
<dbReference type="EMBL" id="JASJUT010000003">
    <property type="protein sequence ID" value="MDK2595029.1"/>
    <property type="molecule type" value="Genomic_DNA"/>
</dbReference>
<feature type="transmembrane region" description="Helical" evidence="1">
    <location>
        <begin position="173"/>
        <end position="196"/>
    </location>
</feature>
<feature type="transmembrane region" description="Helical" evidence="1">
    <location>
        <begin position="147"/>
        <end position="167"/>
    </location>
</feature>
<accession>A0ABT7EJ07</accession>
<feature type="transmembrane region" description="Helical" evidence="1">
    <location>
        <begin position="82"/>
        <end position="101"/>
    </location>
</feature>
<evidence type="ECO:0000313" key="3">
    <source>
        <dbReference type="Proteomes" id="UP001231915"/>
    </source>
</evidence>
<evidence type="ECO:0000313" key="2">
    <source>
        <dbReference type="EMBL" id="MDK2595029.1"/>
    </source>
</evidence>
<dbReference type="RefSeq" id="WP_284136876.1">
    <property type="nucleotide sequence ID" value="NZ_JASJUT010000003.1"/>
</dbReference>